<gene>
    <name evidence="1" type="ORF">PG996_011405</name>
</gene>
<name>A0ABR1UHS6_9PEZI</name>
<protein>
    <recommendedName>
        <fullName evidence="3">M6 metalloprotease</fullName>
    </recommendedName>
</protein>
<organism evidence="1 2">
    <name type="scientific">Apiospora saccharicola</name>
    <dbReference type="NCBI Taxonomy" id="335842"/>
    <lineage>
        <taxon>Eukaryota</taxon>
        <taxon>Fungi</taxon>
        <taxon>Dikarya</taxon>
        <taxon>Ascomycota</taxon>
        <taxon>Pezizomycotina</taxon>
        <taxon>Sordariomycetes</taxon>
        <taxon>Xylariomycetidae</taxon>
        <taxon>Amphisphaeriales</taxon>
        <taxon>Apiosporaceae</taxon>
        <taxon>Apiospora</taxon>
    </lineage>
</organism>
<dbReference type="InterPro" id="IPR008757">
    <property type="entry name" value="Peptidase_M6-like_domain"/>
</dbReference>
<evidence type="ECO:0000313" key="2">
    <source>
        <dbReference type="Proteomes" id="UP001446871"/>
    </source>
</evidence>
<comment type="caution">
    <text evidence="1">The sequence shown here is derived from an EMBL/GenBank/DDBJ whole genome shotgun (WGS) entry which is preliminary data.</text>
</comment>
<proteinExistence type="predicted"/>
<dbReference type="PANTHER" id="PTHR41775:SF1">
    <property type="entry name" value="PEPTIDASE M6-LIKE DOMAIN-CONTAINING PROTEIN"/>
    <property type="match status" value="1"/>
</dbReference>
<keyword evidence="2" id="KW-1185">Reference proteome</keyword>
<dbReference type="NCBIfam" id="TIGR03296">
    <property type="entry name" value="M6dom_TIGR03296"/>
    <property type="match status" value="1"/>
</dbReference>
<dbReference type="PANTHER" id="PTHR41775">
    <property type="entry name" value="SECRETED PROTEIN-RELATED"/>
    <property type="match status" value="1"/>
</dbReference>
<dbReference type="EMBL" id="JAQQWM010000007">
    <property type="protein sequence ID" value="KAK8057468.1"/>
    <property type="molecule type" value="Genomic_DNA"/>
</dbReference>
<sequence length="367" mass="39378">MGFDYNPGCVPGTGTLKAFMLFVDFPDAVSGNESAQAMYDQMAPPTAEWYAQASYGNLTLDISADTSAYYRMPKSAAAYDWLGNTWRQDAYVQDALDAFTGNGARPPPPEVDVLYVVPTSGAAPWIKRSQTTFDPISTRQGQKVAKKAVTFGANSAMDLIHMTMVHETGHTFCLPDYYSFNSYLGFYVGGFSIMAETNGGSPDYFAWDKYRLGWIKDESVDCILEKGSTEHVLTPLAVNGPGKKAVVVAASETHALIAEVRIASGVDANTCAPGVLLTIVDTREAGGNGPIRVLDTTPGSGGCPGHLDDMVDAPLSLSLEGSKSLARAPVSSYDVPGWGVKVTLLSVEDQKYTIRVETQQGPRTTSY</sequence>
<evidence type="ECO:0008006" key="3">
    <source>
        <dbReference type="Google" id="ProtNLM"/>
    </source>
</evidence>
<accession>A0ABR1UHS6</accession>
<dbReference type="Proteomes" id="UP001446871">
    <property type="component" value="Unassembled WGS sequence"/>
</dbReference>
<evidence type="ECO:0000313" key="1">
    <source>
        <dbReference type="EMBL" id="KAK8057468.1"/>
    </source>
</evidence>
<reference evidence="1 2" key="1">
    <citation type="submission" date="2023-01" db="EMBL/GenBank/DDBJ databases">
        <title>Analysis of 21 Apiospora genomes using comparative genomics revels a genus with tremendous synthesis potential of carbohydrate active enzymes and secondary metabolites.</title>
        <authorList>
            <person name="Sorensen T."/>
        </authorList>
    </citation>
    <scope>NUCLEOTIDE SEQUENCE [LARGE SCALE GENOMIC DNA]</scope>
    <source>
        <strain evidence="1 2">CBS 83171</strain>
    </source>
</reference>